<feature type="region of interest" description="Disordered" evidence="7">
    <location>
        <begin position="140"/>
        <end position="167"/>
    </location>
</feature>
<proteinExistence type="predicted"/>
<feature type="compositionally biased region" description="Basic and acidic residues" evidence="7">
    <location>
        <begin position="1"/>
        <end position="14"/>
    </location>
</feature>
<evidence type="ECO:0000256" key="2">
    <source>
        <dbReference type="ARBA" id="ARBA00012759"/>
    </source>
</evidence>
<evidence type="ECO:0000256" key="4">
    <source>
        <dbReference type="ARBA" id="ARBA00022786"/>
    </source>
</evidence>
<dbReference type="PANTHER" id="PTHR43982">
    <property type="entry name" value="UBIQUITIN CARBOXYL-TERMINAL HYDROLASE"/>
    <property type="match status" value="1"/>
</dbReference>
<dbReference type="InterPro" id="IPR038765">
    <property type="entry name" value="Papain-like_cys_pep_sf"/>
</dbReference>
<evidence type="ECO:0000256" key="3">
    <source>
        <dbReference type="ARBA" id="ARBA00022670"/>
    </source>
</evidence>
<dbReference type="SUPFAM" id="SSF54001">
    <property type="entry name" value="Cysteine proteinases"/>
    <property type="match status" value="1"/>
</dbReference>
<keyword evidence="3" id="KW-0645">Protease</keyword>
<feature type="compositionally biased region" description="Basic and acidic residues" evidence="7">
    <location>
        <begin position="1023"/>
        <end position="1038"/>
    </location>
</feature>
<dbReference type="Pfam" id="PF13446">
    <property type="entry name" value="RPT"/>
    <property type="match status" value="1"/>
</dbReference>
<evidence type="ECO:0000256" key="5">
    <source>
        <dbReference type="ARBA" id="ARBA00022801"/>
    </source>
</evidence>
<keyword evidence="6" id="KW-0788">Thiol protease</keyword>
<evidence type="ECO:0000259" key="8">
    <source>
        <dbReference type="PROSITE" id="PS50235"/>
    </source>
</evidence>
<evidence type="ECO:0000256" key="6">
    <source>
        <dbReference type="ARBA" id="ARBA00022807"/>
    </source>
</evidence>
<feature type="compositionally biased region" description="Basic and acidic residues" evidence="7">
    <location>
        <begin position="493"/>
        <end position="504"/>
    </location>
</feature>
<dbReference type="InterPro" id="IPR018200">
    <property type="entry name" value="USP_CS"/>
</dbReference>
<dbReference type="InterPro" id="IPR028889">
    <property type="entry name" value="USP"/>
</dbReference>
<dbReference type="Proteomes" id="UP001556367">
    <property type="component" value="Unassembled WGS sequence"/>
</dbReference>
<dbReference type="PANTHER" id="PTHR43982:SF6">
    <property type="entry name" value="UBIQUITIN CARBOXYL-TERMINAL HYDROLASE 2-RELATED"/>
    <property type="match status" value="1"/>
</dbReference>
<evidence type="ECO:0000256" key="7">
    <source>
        <dbReference type="SAM" id="MobiDB-lite"/>
    </source>
</evidence>
<dbReference type="PROSITE" id="PS00973">
    <property type="entry name" value="USP_2"/>
    <property type="match status" value="1"/>
</dbReference>
<dbReference type="CDD" id="cd02666">
    <property type="entry name" value="Peptidase_C19J"/>
    <property type="match status" value="1"/>
</dbReference>
<dbReference type="Pfam" id="PF00443">
    <property type="entry name" value="UCH"/>
    <property type="match status" value="1"/>
</dbReference>
<evidence type="ECO:0000313" key="10">
    <source>
        <dbReference type="Proteomes" id="UP001556367"/>
    </source>
</evidence>
<feature type="region of interest" description="Disordered" evidence="7">
    <location>
        <begin position="930"/>
        <end position="1072"/>
    </location>
</feature>
<feature type="region of interest" description="Disordered" evidence="7">
    <location>
        <begin position="209"/>
        <end position="263"/>
    </location>
</feature>
<organism evidence="9 10">
    <name type="scientific">Hohenbuehelia grisea</name>
    <dbReference type="NCBI Taxonomy" id="104357"/>
    <lineage>
        <taxon>Eukaryota</taxon>
        <taxon>Fungi</taxon>
        <taxon>Dikarya</taxon>
        <taxon>Basidiomycota</taxon>
        <taxon>Agaricomycotina</taxon>
        <taxon>Agaricomycetes</taxon>
        <taxon>Agaricomycetidae</taxon>
        <taxon>Agaricales</taxon>
        <taxon>Pleurotineae</taxon>
        <taxon>Pleurotaceae</taxon>
        <taxon>Hohenbuehelia</taxon>
    </lineage>
</organism>
<dbReference type="InterPro" id="IPR025305">
    <property type="entry name" value="UCH_repeat_domain"/>
</dbReference>
<keyword evidence="5" id="KW-0378">Hydrolase</keyword>
<gene>
    <name evidence="9" type="ORF">HGRIS_008546</name>
</gene>
<comment type="caution">
    <text evidence="9">The sequence shown here is derived from an EMBL/GenBank/DDBJ whole genome shotgun (WGS) entry which is preliminary data.</text>
</comment>
<accession>A0ABR3J8A4</accession>
<evidence type="ECO:0000256" key="1">
    <source>
        <dbReference type="ARBA" id="ARBA00000707"/>
    </source>
</evidence>
<feature type="region of interest" description="Disordered" evidence="7">
    <location>
        <begin position="1"/>
        <end position="125"/>
    </location>
</feature>
<comment type="catalytic activity">
    <reaction evidence="1">
        <text>Thiol-dependent hydrolysis of ester, thioester, amide, peptide and isopeptide bonds formed by the C-terminal Gly of ubiquitin (a 76-residue protein attached to proteins as an intracellular targeting signal).</text>
        <dbReference type="EC" id="3.4.19.12"/>
    </reaction>
</comment>
<dbReference type="InterPro" id="IPR044635">
    <property type="entry name" value="UBP14-like"/>
</dbReference>
<evidence type="ECO:0000313" key="9">
    <source>
        <dbReference type="EMBL" id="KAL0951889.1"/>
    </source>
</evidence>
<protein>
    <recommendedName>
        <fullName evidence="2">ubiquitinyl hydrolase 1</fullName>
        <ecNumber evidence="2">3.4.19.12</ecNumber>
    </recommendedName>
</protein>
<feature type="compositionally biased region" description="Low complexity" evidence="7">
    <location>
        <begin position="963"/>
        <end position="979"/>
    </location>
</feature>
<dbReference type="EC" id="3.4.19.12" evidence="2"/>
<dbReference type="Gene3D" id="3.90.70.10">
    <property type="entry name" value="Cysteine proteinases"/>
    <property type="match status" value="2"/>
</dbReference>
<dbReference type="EMBL" id="JASNQZ010000011">
    <property type="protein sequence ID" value="KAL0951889.1"/>
    <property type="molecule type" value="Genomic_DNA"/>
</dbReference>
<dbReference type="PROSITE" id="PS00972">
    <property type="entry name" value="USP_1"/>
    <property type="match status" value="1"/>
</dbReference>
<name>A0ABR3J8A4_9AGAR</name>
<reference evidence="10" key="1">
    <citation type="submission" date="2024-06" db="EMBL/GenBank/DDBJ databases">
        <title>Multi-omics analyses provide insights into the biosynthesis of the anticancer antibiotic pleurotin in Hohenbuehelia grisea.</title>
        <authorList>
            <person name="Weaver J.A."/>
            <person name="Alberti F."/>
        </authorList>
    </citation>
    <scope>NUCLEOTIDE SEQUENCE [LARGE SCALE GENOMIC DNA]</scope>
    <source>
        <strain evidence="10">T-177</strain>
    </source>
</reference>
<keyword evidence="4" id="KW-0833">Ubl conjugation pathway</keyword>
<feature type="compositionally biased region" description="Polar residues" evidence="7">
    <location>
        <begin position="24"/>
        <end position="44"/>
    </location>
</feature>
<feature type="compositionally biased region" description="Basic and acidic residues" evidence="7">
    <location>
        <begin position="986"/>
        <end position="995"/>
    </location>
</feature>
<sequence>MSSDRAMDNQEPSKPRRPLPSAPVRSSTPVAGASTAVSTNTFYGSTKPPPLPTRPKKVGTSHTTTYMTPPPAASALPSSSGTQSTNVLEGDTYREPELISDDNSDDQIPGLIPPDGDGWAPSASTYWNTTTETTATDWGAFNLSGLENGPEAGAWGASPKPDIDGRDQQEELNWWDPAVIHKANRPGPGFLAPLLAEELHNSDHTLFSVSVKPPDIRPTEGASSSTPADPRAEVLTPSPPPAPSPSSTTPIPQPTDDEVRTAVPHPNAYYCPSENGWVILLWKSSSVAPPLARSFLNLIHHPLPDHGRRKLTNNCLEGDEQPFGKSNHTHHFHKYAKAVDALKLTPPFRSHQWETEQKVKQRRRGGTVILDDDDLQNLVHEDEDGEEGDLLDLYVCCQCCFYVVASGLIPGIIPRKYFDEFNSEKKSSPPPGKSGEASLVLALETLIMILENKLWKCENRMLRTARPGFETKIGWTVMTKRIFESLGFMEESLKGQDGTPERALRPPSTDPATDEGKQNRARLLRAWVEISAWIVSFRRKHANLLKDPKAYNLSVSIEHAREMYQNAIGAHPDQIPRWTLNDSVRPALTPMEGAWRSLGLTVSSYSSELLAFAYLAQCRCDPGNTVKYFTHFSEIVQKMDDFASCPPDLQNLCLVERSRDRFTSDEILSAASVLGFGLDGPIKVEFDHDVPAEFIENAWKDCIRRSWHGLDGGSLQRSATDALRILAEAIGSPQLRKVWEANKDRIMNPEKAYDTLEVPKDVDDAMLITVYSMRLDEQPTQAEKMRDALSIIAEIRDSERLRLFHATGSDPGEIITPTRPDLPRGLNQLGNTCYLNSLLQYFYTIKNLRDSVVRTGQLYSKALEDDKQDKLTDDDLKRHRVGGRLVTRREIHRSKKFVKQLSDLFINMEYCEAAAVTPTIELAKLALVTSRDEEDEEADKGGTDSSNDTDATLVEDGPSRFVSEPLPQSPKSPLQSPGSVLGKRPRGVERSRSAMDVDSPAAASSPREQDSDAFVTAPPSRHASQEHADTVMGVDEKAGSQAATVDKDGDVVMGSGAASPKKPALTRKPTQASDSVMMFGRQHDVAECMDNCMFQIETAMLKFGTMDAQAEDKTSVVKQLFYGKMRQRVSVPESRSSVHEKEDLFSHLPVNVTEDGIDIYDGLSDYFDDVVEFEGKKARMEVSLVELPPVLQIQLQRVQFNRETLQPYKSQAYVKFGETIYMDRFLDNADPQKKTRTKAIQAELNSCRERVRLLIQGKDAPFSTSLGNAAKALGGIITELPTELGIDNAFVEQLNAEQGAVNAEVDTLRARADVLKTELEDIWRDDKEAAYELTSVFIHRGSSPSWGHYFFYSRHLPGNPDSWFKYNDSDVSVVGKDEVLADTTGSTANPYLLVFARQGSDVVDTVKRFFDQEAAANAMQS</sequence>
<feature type="domain" description="USP" evidence="8">
    <location>
        <begin position="824"/>
        <end position="1398"/>
    </location>
</feature>
<dbReference type="InterPro" id="IPR001394">
    <property type="entry name" value="Peptidase_C19_UCH"/>
</dbReference>
<feature type="region of interest" description="Disordered" evidence="7">
    <location>
        <begin position="493"/>
        <end position="518"/>
    </location>
</feature>
<dbReference type="PROSITE" id="PS50235">
    <property type="entry name" value="USP_3"/>
    <property type="match status" value="1"/>
</dbReference>
<keyword evidence="10" id="KW-1185">Reference proteome</keyword>